<comment type="similarity">
    <text evidence="1">Belongs to the ABC transporter superfamily.</text>
</comment>
<dbReference type="PROSITE" id="PS50893">
    <property type="entry name" value="ABC_TRANSPORTER_2"/>
    <property type="match status" value="1"/>
</dbReference>
<dbReference type="GO" id="GO:0016887">
    <property type="term" value="F:ATP hydrolysis activity"/>
    <property type="evidence" value="ECO:0007669"/>
    <property type="project" value="InterPro"/>
</dbReference>
<dbReference type="EMBL" id="FNFY01000003">
    <property type="protein sequence ID" value="SDK45609.1"/>
    <property type="molecule type" value="Genomic_DNA"/>
</dbReference>
<keyword evidence="4 6" id="KW-0067">ATP-binding</keyword>
<accession>A0A1G9C1M4</accession>
<dbReference type="Gene3D" id="3.40.50.300">
    <property type="entry name" value="P-loop containing nucleotide triphosphate hydrolases"/>
    <property type="match status" value="1"/>
</dbReference>
<dbReference type="RefSeq" id="WP_092984667.1">
    <property type="nucleotide sequence ID" value="NZ_FNFY01000003.1"/>
</dbReference>
<dbReference type="InterPro" id="IPR003593">
    <property type="entry name" value="AAA+_ATPase"/>
</dbReference>
<evidence type="ECO:0000313" key="6">
    <source>
        <dbReference type="EMBL" id="SDK45609.1"/>
    </source>
</evidence>
<evidence type="ECO:0000256" key="4">
    <source>
        <dbReference type="ARBA" id="ARBA00022840"/>
    </source>
</evidence>
<protein>
    <submittedName>
        <fullName evidence="6">Manganese/zinc/iron transport system ATP-binding protein</fullName>
    </submittedName>
</protein>
<dbReference type="PROSITE" id="PS00211">
    <property type="entry name" value="ABC_TRANSPORTER_1"/>
    <property type="match status" value="1"/>
</dbReference>
<organism evidence="6 7">
    <name type="scientific">Lacicoccus qingdaonensis</name>
    <dbReference type="NCBI Taxonomy" id="576118"/>
    <lineage>
        <taxon>Bacteria</taxon>
        <taxon>Bacillati</taxon>
        <taxon>Bacillota</taxon>
        <taxon>Bacilli</taxon>
        <taxon>Bacillales</taxon>
        <taxon>Salinicoccaceae</taxon>
        <taxon>Lacicoccus</taxon>
    </lineage>
</organism>
<dbReference type="InterPro" id="IPR003439">
    <property type="entry name" value="ABC_transporter-like_ATP-bd"/>
</dbReference>
<keyword evidence="2" id="KW-0813">Transport</keyword>
<dbReference type="InterPro" id="IPR050153">
    <property type="entry name" value="Metal_Ion_Import_ABC"/>
</dbReference>
<evidence type="ECO:0000256" key="1">
    <source>
        <dbReference type="ARBA" id="ARBA00005417"/>
    </source>
</evidence>
<dbReference type="OrthoDB" id="9806726at2"/>
<dbReference type="STRING" id="576118.SAMN05216216_103190"/>
<evidence type="ECO:0000313" key="7">
    <source>
        <dbReference type="Proteomes" id="UP000199008"/>
    </source>
</evidence>
<dbReference type="SMART" id="SM00382">
    <property type="entry name" value="AAA"/>
    <property type="match status" value="1"/>
</dbReference>
<gene>
    <name evidence="6" type="ORF">SAMN05216216_103190</name>
</gene>
<sequence>MTEDIIKVKDLIVAYDEKPAIWHLNMTLQKNSITAIVGPNGAGKSTLIKSIMQLIKPVSGEIQINGSKSKKALKDVAYVPQKGEVNWEFPTTVLDVVLMGRYVHKGWIKRPNKNDHKIAMSALREMKMEAFRNRQISELSGGQRQRVFLARAICQDADIYIMDEPLQGIDITTEKLIIKTIKSLQQEGKTFLVVHHNLDTVKEYFDHVIIMNKTIFAGGKISEVWTEENIDKAYNEVSAVR</sequence>
<dbReference type="InterPro" id="IPR017871">
    <property type="entry name" value="ABC_transporter-like_CS"/>
</dbReference>
<dbReference type="PANTHER" id="PTHR42734">
    <property type="entry name" value="METAL TRANSPORT SYSTEM ATP-BINDING PROTEIN TM_0124-RELATED"/>
    <property type="match status" value="1"/>
</dbReference>
<feature type="domain" description="ABC transporter" evidence="5">
    <location>
        <begin position="6"/>
        <end position="237"/>
    </location>
</feature>
<dbReference type="InterPro" id="IPR027417">
    <property type="entry name" value="P-loop_NTPase"/>
</dbReference>
<dbReference type="FunFam" id="3.40.50.300:FF:000134">
    <property type="entry name" value="Iron-enterobactin ABC transporter ATP-binding protein"/>
    <property type="match status" value="1"/>
</dbReference>
<proteinExistence type="inferred from homology"/>
<name>A0A1G9C1M4_9BACL</name>
<evidence type="ECO:0000256" key="2">
    <source>
        <dbReference type="ARBA" id="ARBA00022448"/>
    </source>
</evidence>
<dbReference type="GO" id="GO:0005524">
    <property type="term" value="F:ATP binding"/>
    <property type="evidence" value="ECO:0007669"/>
    <property type="project" value="UniProtKB-KW"/>
</dbReference>
<dbReference type="AlphaFoldDB" id="A0A1G9C1M4"/>
<evidence type="ECO:0000259" key="5">
    <source>
        <dbReference type="PROSITE" id="PS50893"/>
    </source>
</evidence>
<dbReference type="CDD" id="cd03235">
    <property type="entry name" value="ABC_Metallic_Cations"/>
    <property type="match status" value="1"/>
</dbReference>
<dbReference type="SUPFAM" id="SSF52540">
    <property type="entry name" value="P-loop containing nucleoside triphosphate hydrolases"/>
    <property type="match status" value="1"/>
</dbReference>
<dbReference type="Pfam" id="PF00005">
    <property type="entry name" value="ABC_tran"/>
    <property type="match status" value="1"/>
</dbReference>
<keyword evidence="3" id="KW-0547">Nucleotide-binding</keyword>
<reference evidence="7" key="1">
    <citation type="submission" date="2016-10" db="EMBL/GenBank/DDBJ databases">
        <authorList>
            <person name="Varghese N."/>
            <person name="Submissions S."/>
        </authorList>
    </citation>
    <scope>NUCLEOTIDE SEQUENCE [LARGE SCALE GENOMIC DNA]</scope>
    <source>
        <strain evidence="7">CGMCC 1.8895</strain>
    </source>
</reference>
<evidence type="ECO:0000256" key="3">
    <source>
        <dbReference type="ARBA" id="ARBA00022741"/>
    </source>
</evidence>
<keyword evidence="7" id="KW-1185">Reference proteome</keyword>
<dbReference type="Proteomes" id="UP000199008">
    <property type="component" value="Unassembled WGS sequence"/>
</dbReference>
<dbReference type="PANTHER" id="PTHR42734:SF5">
    <property type="entry name" value="IRON TRANSPORT SYSTEM ATP-BINDING PROTEIN HI_0361-RELATED"/>
    <property type="match status" value="1"/>
</dbReference>